<name>A0A365YDL1_9MICC</name>
<dbReference type="PANTHER" id="PTHR46797">
    <property type="entry name" value="HTH-TYPE TRANSCRIPTIONAL REGULATOR"/>
    <property type="match status" value="1"/>
</dbReference>
<evidence type="ECO:0000259" key="3">
    <source>
        <dbReference type="PROSITE" id="PS50943"/>
    </source>
</evidence>
<dbReference type="Pfam" id="PF01381">
    <property type="entry name" value="HTH_3"/>
    <property type="match status" value="1"/>
</dbReference>
<dbReference type="SUPFAM" id="SSF47413">
    <property type="entry name" value="lambda repressor-like DNA-binding domains"/>
    <property type="match status" value="1"/>
</dbReference>
<dbReference type="InterPro" id="IPR010359">
    <property type="entry name" value="IrrE_HExxH"/>
</dbReference>
<evidence type="ECO:0000313" key="4">
    <source>
        <dbReference type="EMBL" id="RBM00094.1"/>
    </source>
</evidence>
<evidence type="ECO:0000256" key="1">
    <source>
        <dbReference type="ARBA" id="ARBA00007227"/>
    </source>
</evidence>
<evidence type="ECO:0000256" key="2">
    <source>
        <dbReference type="ARBA" id="ARBA00023125"/>
    </source>
</evidence>
<comment type="caution">
    <text evidence="4">The sequence shown here is derived from an EMBL/GenBank/DDBJ whole genome shotgun (WGS) entry which is preliminary data.</text>
</comment>
<sequence length="520" mass="58478">MAGNHGKYAGFYWKLCNFFPYSGRVTATTWNRDARPEGPAAGAGVEEELDVIALGRRIRYLRKEKGMTLDNICALVETAPSHLSLVENGKREPKLSLLKSLAAALGVSVDDLLGTEPPSRRAALEIELERAQRGPLYDSLGLPKVRISSRLPMDVLESLVGLQRELEHRLDEQAATPEEARRANTKLREEMRQRNNYYQEIEQEAGRILKAAGHTGGPLSHHRSADIAEYLGFSLRYVGNLPHSTRSVTDLKNHRIYLTQSTRADHDPRSVLLQALGHYVLGHQTPVNYADFLSQRVATNYFAAALMMPEKETTDFLHQAKKERALAVEDIRDAFAVSYESAAHRFTNLATEHLGITCHFQKVHESGILHKAYENDGVNFPADHTGAIEGQTICRYWTSRVVFDVADKFRAFEQFTDTVNGTYWCTARTERHSSGLYSLSIGVPFEHVKWFRGRDTKERCQSKCPDENCCRRPPADLSSTWFGNAWPATRANTHLLAAMPTGAFPGVDETEVYKFLEEQA</sequence>
<dbReference type="PANTHER" id="PTHR46797:SF1">
    <property type="entry name" value="METHYLPHOSPHONATE SYNTHASE"/>
    <property type="match status" value="1"/>
</dbReference>
<evidence type="ECO:0000313" key="5">
    <source>
        <dbReference type="Proteomes" id="UP000252167"/>
    </source>
</evidence>
<protein>
    <submittedName>
        <fullName evidence="4">XRE family transcriptional regulator</fullName>
    </submittedName>
</protein>
<dbReference type="Pfam" id="PF06114">
    <property type="entry name" value="Peptidase_M78"/>
    <property type="match status" value="1"/>
</dbReference>
<dbReference type="SMART" id="SM00530">
    <property type="entry name" value="HTH_XRE"/>
    <property type="match status" value="1"/>
</dbReference>
<comment type="similarity">
    <text evidence="1">Belongs to the short-chain fatty acyl-CoA assimilation regulator (ScfR) family.</text>
</comment>
<reference evidence="4 5" key="1">
    <citation type="submission" date="2018-01" db="EMBL/GenBank/DDBJ databases">
        <title>Glutamicibacter soli strain NHPC-3 Whole genome sequence and assembly.</title>
        <authorList>
            <person name="Choudhury P."/>
            <person name="Gupta D."/>
            <person name="Sengupta K."/>
            <person name="Jawed A."/>
            <person name="Sultana N."/>
            <person name="Saha P."/>
        </authorList>
    </citation>
    <scope>NUCLEOTIDE SEQUENCE [LARGE SCALE GENOMIC DNA]</scope>
    <source>
        <strain evidence="4 5">NHPC-3</strain>
    </source>
</reference>
<gene>
    <name evidence="4" type="ORF">C1H84_13280</name>
</gene>
<dbReference type="AlphaFoldDB" id="A0A365YDL1"/>
<dbReference type="GO" id="GO:0003677">
    <property type="term" value="F:DNA binding"/>
    <property type="evidence" value="ECO:0007669"/>
    <property type="project" value="UniProtKB-KW"/>
</dbReference>
<dbReference type="InterPro" id="IPR001387">
    <property type="entry name" value="Cro/C1-type_HTH"/>
</dbReference>
<dbReference type="GO" id="GO:0005829">
    <property type="term" value="C:cytosol"/>
    <property type="evidence" value="ECO:0007669"/>
    <property type="project" value="TreeGrafter"/>
</dbReference>
<dbReference type="Gene3D" id="1.10.260.40">
    <property type="entry name" value="lambda repressor-like DNA-binding domains"/>
    <property type="match status" value="1"/>
</dbReference>
<accession>A0A365YDL1</accession>
<dbReference type="GO" id="GO:0003700">
    <property type="term" value="F:DNA-binding transcription factor activity"/>
    <property type="evidence" value="ECO:0007669"/>
    <property type="project" value="TreeGrafter"/>
</dbReference>
<dbReference type="CDD" id="cd00093">
    <property type="entry name" value="HTH_XRE"/>
    <property type="match status" value="1"/>
</dbReference>
<feature type="domain" description="HTH cro/C1-type" evidence="3">
    <location>
        <begin position="58"/>
        <end position="112"/>
    </location>
</feature>
<dbReference type="Proteomes" id="UP000252167">
    <property type="component" value="Unassembled WGS sequence"/>
</dbReference>
<proteinExistence type="inferred from homology"/>
<dbReference type="EMBL" id="POAF01000006">
    <property type="protein sequence ID" value="RBM00094.1"/>
    <property type="molecule type" value="Genomic_DNA"/>
</dbReference>
<dbReference type="InterPro" id="IPR010982">
    <property type="entry name" value="Lambda_DNA-bd_dom_sf"/>
</dbReference>
<keyword evidence="2" id="KW-0238">DNA-binding</keyword>
<keyword evidence="5" id="KW-1185">Reference proteome</keyword>
<dbReference type="PROSITE" id="PS50943">
    <property type="entry name" value="HTH_CROC1"/>
    <property type="match status" value="1"/>
</dbReference>
<dbReference type="InterPro" id="IPR050807">
    <property type="entry name" value="TransReg_Diox_bact_type"/>
</dbReference>
<organism evidence="4 5">
    <name type="scientific">Glutamicibacter soli</name>
    <dbReference type="NCBI Taxonomy" id="453836"/>
    <lineage>
        <taxon>Bacteria</taxon>
        <taxon>Bacillati</taxon>
        <taxon>Actinomycetota</taxon>
        <taxon>Actinomycetes</taxon>
        <taxon>Micrococcales</taxon>
        <taxon>Micrococcaceae</taxon>
        <taxon>Glutamicibacter</taxon>
    </lineage>
</organism>